<dbReference type="SMART" id="SM00671">
    <property type="entry name" value="SEL1"/>
    <property type="match status" value="3"/>
</dbReference>
<dbReference type="Gene3D" id="1.25.40.10">
    <property type="entry name" value="Tetratricopeptide repeat domain"/>
    <property type="match status" value="1"/>
</dbReference>
<proteinExistence type="inferred from homology"/>
<dbReference type="InterPro" id="IPR050767">
    <property type="entry name" value="Sel1_AlgK"/>
</dbReference>
<dbReference type="EMBL" id="CAJVPL010006244">
    <property type="protein sequence ID" value="CAG8663250.1"/>
    <property type="molecule type" value="Genomic_DNA"/>
</dbReference>
<keyword evidence="4" id="KW-1185">Reference proteome</keyword>
<dbReference type="Pfam" id="PF08238">
    <property type="entry name" value="Sel1"/>
    <property type="match status" value="3"/>
</dbReference>
<comment type="caution">
    <text evidence="3">The sequence shown here is derived from an EMBL/GenBank/DDBJ whole genome shotgun (WGS) entry which is preliminary data.</text>
</comment>
<dbReference type="InterPro" id="IPR006597">
    <property type="entry name" value="Sel1-like"/>
</dbReference>
<dbReference type="AlphaFoldDB" id="A0A9N9E9B0"/>
<gene>
    <name evidence="3" type="ORF">AGERDE_LOCUS11920</name>
</gene>
<sequence length="233" mass="26483">RYKLLQRNNSNDSYASLSPLQRSDSNASLSPLSPLQRSNSNVSLSSILPENNKFDFKAQISEDEPVRPHTLPAWRDVIMAFTKNNYEKAIEGLELYAQSDAKEAYLAKYYAGKLLYEGHLGVPKDEFKALIYLREAADHLSASSYNNYTPMAQYLYADVCLKGGLYDRENGIRYLEMAVRASEKDALFLYGTILWNGEHGLQINSAKAKEMFKLSKSRGNEKADEMLKRIEEN</sequence>
<evidence type="ECO:0000313" key="3">
    <source>
        <dbReference type="EMBL" id="CAG8663250.1"/>
    </source>
</evidence>
<dbReference type="SUPFAM" id="SSF81901">
    <property type="entry name" value="HCP-like"/>
    <property type="match status" value="1"/>
</dbReference>
<dbReference type="InterPro" id="IPR011990">
    <property type="entry name" value="TPR-like_helical_dom_sf"/>
</dbReference>
<comment type="similarity">
    <text evidence="1">Belongs to the sel-1 family.</text>
</comment>
<evidence type="ECO:0000256" key="1">
    <source>
        <dbReference type="ARBA" id="ARBA00038101"/>
    </source>
</evidence>
<evidence type="ECO:0000256" key="2">
    <source>
        <dbReference type="SAM" id="MobiDB-lite"/>
    </source>
</evidence>
<dbReference type="PANTHER" id="PTHR11102:SF160">
    <property type="entry name" value="ERAD-ASSOCIATED E3 UBIQUITIN-PROTEIN LIGASE COMPONENT HRD3"/>
    <property type="match status" value="1"/>
</dbReference>
<dbReference type="PANTHER" id="PTHR11102">
    <property type="entry name" value="SEL-1-LIKE PROTEIN"/>
    <property type="match status" value="1"/>
</dbReference>
<dbReference type="Proteomes" id="UP000789831">
    <property type="component" value="Unassembled WGS sequence"/>
</dbReference>
<organism evidence="3 4">
    <name type="scientific">Ambispora gerdemannii</name>
    <dbReference type="NCBI Taxonomy" id="144530"/>
    <lineage>
        <taxon>Eukaryota</taxon>
        <taxon>Fungi</taxon>
        <taxon>Fungi incertae sedis</taxon>
        <taxon>Mucoromycota</taxon>
        <taxon>Glomeromycotina</taxon>
        <taxon>Glomeromycetes</taxon>
        <taxon>Archaeosporales</taxon>
        <taxon>Ambisporaceae</taxon>
        <taxon>Ambispora</taxon>
    </lineage>
</organism>
<protein>
    <submittedName>
        <fullName evidence="3">5240_t:CDS:1</fullName>
    </submittedName>
</protein>
<feature type="region of interest" description="Disordered" evidence="2">
    <location>
        <begin position="1"/>
        <end position="38"/>
    </location>
</feature>
<feature type="non-terminal residue" evidence="3">
    <location>
        <position position="1"/>
    </location>
</feature>
<reference evidence="3" key="1">
    <citation type="submission" date="2021-06" db="EMBL/GenBank/DDBJ databases">
        <authorList>
            <person name="Kallberg Y."/>
            <person name="Tangrot J."/>
            <person name="Rosling A."/>
        </authorList>
    </citation>
    <scope>NUCLEOTIDE SEQUENCE</scope>
    <source>
        <strain evidence="3">MT106</strain>
    </source>
</reference>
<accession>A0A9N9E9B0</accession>
<evidence type="ECO:0000313" key="4">
    <source>
        <dbReference type="Proteomes" id="UP000789831"/>
    </source>
</evidence>
<dbReference type="OrthoDB" id="2314769at2759"/>
<name>A0A9N9E9B0_9GLOM</name>